<gene>
    <name evidence="3" type="ORF">BDV28DRAFT_74869</name>
</gene>
<keyword evidence="2" id="KW-0472">Membrane</keyword>
<evidence type="ECO:0000313" key="3">
    <source>
        <dbReference type="EMBL" id="KAE8348872.1"/>
    </source>
</evidence>
<organism evidence="3 4">
    <name type="scientific">Aspergillus coremiiformis</name>
    <dbReference type="NCBI Taxonomy" id="138285"/>
    <lineage>
        <taxon>Eukaryota</taxon>
        <taxon>Fungi</taxon>
        <taxon>Dikarya</taxon>
        <taxon>Ascomycota</taxon>
        <taxon>Pezizomycotina</taxon>
        <taxon>Eurotiomycetes</taxon>
        <taxon>Eurotiomycetidae</taxon>
        <taxon>Eurotiales</taxon>
        <taxon>Aspergillaceae</taxon>
        <taxon>Aspergillus</taxon>
        <taxon>Aspergillus subgen. Circumdati</taxon>
    </lineage>
</organism>
<evidence type="ECO:0000313" key="4">
    <source>
        <dbReference type="Proteomes" id="UP000327118"/>
    </source>
</evidence>
<keyword evidence="4" id="KW-1185">Reference proteome</keyword>
<protein>
    <submittedName>
        <fullName evidence="3">Uncharacterized protein</fullName>
    </submittedName>
</protein>
<feature type="transmembrane region" description="Helical" evidence="2">
    <location>
        <begin position="32"/>
        <end position="55"/>
    </location>
</feature>
<reference evidence="4" key="1">
    <citation type="submission" date="2019-04" db="EMBL/GenBank/DDBJ databases">
        <title>Friends and foes A comparative genomics studyof 23 Aspergillus species from section Flavi.</title>
        <authorList>
            <consortium name="DOE Joint Genome Institute"/>
            <person name="Kjaerbolling I."/>
            <person name="Vesth T."/>
            <person name="Frisvad J.C."/>
            <person name="Nybo J.L."/>
            <person name="Theobald S."/>
            <person name="Kildgaard S."/>
            <person name="Isbrandt T."/>
            <person name="Kuo A."/>
            <person name="Sato A."/>
            <person name="Lyhne E.K."/>
            <person name="Kogle M.E."/>
            <person name="Wiebenga A."/>
            <person name="Kun R.S."/>
            <person name="Lubbers R.J."/>
            <person name="Makela M.R."/>
            <person name="Barry K."/>
            <person name="Chovatia M."/>
            <person name="Clum A."/>
            <person name="Daum C."/>
            <person name="Haridas S."/>
            <person name="He G."/>
            <person name="LaButti K."/>
            <person name="Lipzen A."/>
            <person name="Mondo S."/>
            <person name="Riley R."/>
            <person name="Salamov A."/>
            <person name="Simmons B.A."/>
            <person name="Magnuson J.K."/>
            <person name="Henrissat B."/>
            <person name="Mortensen U.H."/>
            <person name="Larsen T.O."/>
            <person name="Devries R.P."/>
            <person name="Grigoriev I.V."/>
            <person name="Machida M."/>
            <person name="Baker S.E."/>
            <person name="Andersen M.R."/>
        </authorList>
    </citation>
    <scope>NUCLEOTIDE SEQUENCE [LARGE SCALE GENOMIC DNA]</scope>
    <source>
        <strain evidence="4">CBS 553.77</strain>
    </source>
</reference>
<evidence type="ECO:0000256" key="1">
    <source>
        <dbReference type="SAM" id="MobiDB-lite"/>
    </source>
</evidence>
<feature type="compositionally biased region" description="Basic residues" evidence="1">
    <location>
        <begin position="62"/>
        <end position="78"/>
    </location>
</feature>
<proteinExistence type="predicted"/>
<dbReference type="EMBL" id="ML739384">
    <property type="protein sequence ID" value="KAE8348872.1"/>
    <property type="molecule type" value="Genomic_DNA"/>
</dbReference>
<dbReference type="AlphaFoldDB" id="A0A5N6YTQ5"/>
<accession>A0A5N6YTQ5</accession>
<sequence length="78" mass="9028">MTIWDLLTGSEGALNGSIRIRTRNRYWVGSSFRVTFCKLACSRVLILLGIMTWLTKKENKKEKKKGIKRTKPKTKKRG</sequence>
<feature type="region of interest" description="Disordered" evidence="1">
    <location>
        <begin position="58"/>
        <end position="78"/>
    </location>
</feature>
<name>A0A5N6YTQ5_9EURO</name>
<keyword evidence="2" id="KW-1133">Transmembrane helix</keyword>
<dbReference type="Proteomes" id="UP000327118">
    <property type="component" value="Unassembled WGS sequence"/>
</dbReference>
<evidence type="ECO:0000256" key="2">
    <source>
        <dbReference type="SAM" id="Phobius"/>
    </source>
</evidence>
<keyword evidence="2" id="KW-0812">Transmembrane</keyword>